<gene>
    <name evidence="1" type="ORF">BGE01nite_34470</name>
</gene>
<name>A0A512MBQ5_9BACT</name>
<dbReference type="RefSeq" id="WP_146851837.1">
    <property type="nucleotide sequence ID" value="NZ_BKAG01000026.1"/>
</dbReference>
<dbReference type="AlphaFoldDB" id="A0A512MBQ5"/>
<dbReference type="EMBL" id="BKAG01000026">
    <property type="protein sequence ID" value="GEP44156.1"/>
    <property type="molecule type" value="Genomic_DNA"/>
</dbReference>
<dbReference type="OrthoDB" id="8795357at2"/>
<protein>
    <submittedName>
        <fullName evidence="1">Uncharacterized protein</fullName>
    </submittedName>
</protein>
<evidence type="ECO:0000313" key="1">
    <source>
        <dbReference type="EMBL" id="GEP44156.1"/>
    </source>
</evidence>
<dbReference type="Proteomes" id="UP000321577">
    <property type="component" value="Unassembled WGS sequence"/>
</dbReference>
<keyword evidence="2" id="KW-1185">Reference proteome</keyword>
<dbReference type="Pfam" id="PF18977">
    <property type="entry name" value="DUF5713"/>
    <property type="match status" value="1"/>
</dbReference>
<proteinExistence type="predicted"/>
<reference evidence="1 2" key="1">
    <citation type="submission" date="2019-07" db="EMBL/GenBank/DDBJ databases">
        <title>Whole genome shotgun sequence of Brevifollis gellanilyticus NBRC 108608.</title>
        <authorList>
            <person name="Hosoyama A."/>
            <person name="Uohara A."/>
            <person name="Ohji S."/>
            <person name="Ichikawa N."/>
        </authorList>
    </citation>
    <scope>NUCLEOTIDE SEQUENCE [LARGE SCALE GENOMIC DNA]</scope>
    <source>
        <strain evidence="1 2">NBRC 108608</strain>
    </source>
</reference>
<accession>A0A512MBQ5</accession>
<dbReference type="InterPro" id="IPR043767">
    <property type="entry name" value="DUF5713"/>
</dbReference>
<sequence>MSLTNDKMQDYPFLQEMYDDDYFPPFLVDKCKAVLISLCEQIEATKPDSDEEFLELTHAATEQINDLQDEFLDNDSEIESGAREILSADFEYITKAYGFDIDIEDVIAPRDW</sequence>
<comment type="caution">
    <text evidence="1">The sequence shown here is derived from an EMBL/GenBank/DDBJ whole genome shotgun (WGS) entry which is preliminary data.</text>
</comment>
<evidence type="ECO:0000313" key="2">
    <source>
        <dbReference type="Proteomes" id="UP000321577"/>
    </source>
</evidence>
<organism evidence="1 2">
    <name type="scientific">Brevifollis gellanilyticus</name>
    <dbReference type="NCBI Taxonomy" id="748831"/>
    <lineage>
        <taxon>Bacteria</taxon>
        <taxon>Pseudomonadati</taxon>
        <taxon>Verrucomicrobiota</taxon>
        <taxon>Verrucomicrobiia</taxon>
        <taxon>Verrucomicrobiales</taxon>
        <taxon>Verrucomicrobiaceae</taxon>
    </lineage>
</organism>